<feature type="active site" description="Proton donor/acceptor" evidence="2">
    <location>
        <position position="348"/>
    </location>
</feature>
<dbReference type="InterPro" id="IPR000834">
    <property type="entry name" value="Peptidase_M14"/>
</dbReference>
<feature type="domain" description="Peptidase M14" evidence="3">
    <location>
        <begin position="112"/>
        <end position="384"/>
    </location>
</feature>
<name>A0A1X7GVL1_TRICW</name>
<dbReference type="AlphaFoldDB" id="A0A1X7GVL1"/>
<accession>A0A1X7GVL1</accession>
<dbReference type="PANTHER" id="PTHR12756:SF11">
    <property type="entry name" value="CYTOSOLIC CARBOXYPEPTIDASE 1"/>
    <property type="match status" value="1"/>
</dbReference>
<dbReference type="STRING" id="28094.SAMN06295900_118133"/>
<keyword evidence="5" id="KW-1185">Reference proteome</keyword>
<dbReference type="GeneID" id="95551230"/>
<dbReference type="GO" id="GO:0006508">
    <property type="term" value="P:proteolysis"/>
    <property type="evidence" value="ECO:0007669"/>
    <property type="project" value="InterPro"/>
</dbReference>
<evidence type="ECO:0000259" key="3">
    <source>
        <dbReference type="PROSITE" id="PS52035"/>
    </source>
</evidence>
<dbReference type="RefSeq" id="WP_085230154.1">
    <property type="nucleotide sequence ID" value="NZ_BSQD01000016.1"/>
</dbReference>
<dbReference type="SMART" id="SM00631">
    <property type="entry name" value="Zn_pept"/>
    <property type="match status" value="1"/>
</dbReference>
<dbReference type="InterPro" id="IPR050821">
    <property type="entry name" value="Cytosolic_carboxypeptidase"/>
</dbReference>
<proteinExistence type="inferred from homology"/>
<evidence type="ECO:0000313" key="4">
    <source>
        <dbReference type="EMBL" id="SMF75419.1"/>
    </source>
</evidence>
<dbReference type="Proteomes" id="UP000192911">
    <property type="component" value="Unassembled WGS sequence"/>
</dbReference>
<comment type="similarity">
    <text evidence="2">Belongs to the peptidase M14 family.</text>
</comment>
<dbReference type="Gene3D" id="2.60.40.3120">
    <property type="match status" value="1"/>
</dbReference>
<dbReference type="PANTHER" id="PTHR12756">
    <property type="entry name" value="CYTOSOLIC CARBOXYPEPTIDASE"/>
    <property type="match status" value="1"/>
</dbReference>
<organism evidence="4 5">
    <name type="scientific">Trinickia caryophylli</name>
    <name type="common">Paraburkholderia caryophylli</name>
    <dbReference type="NCBI Taxonomy" id="28094"/>
    <lineage>
        <taxon>Bacteria</taxon>
        <taxon>Pseudomonadati</taxon>
        <taxon>Pseudomonadota</taxon>
        <taxon>Betaproteobacteria</taxon>
        <taxon>Burkholderiales</taxon>
        <taxon>Burkholderiaceae</taxon>
        <taxon>Trinickia</taxon>
    </lineage>
</organism>
<dbReference type="Pfam" id="PF18027">
    <property type="entry name" value="Pepdidase_M14_N"/>
    <property type="match status" value="1"/>
</dbReference>
<sequence length="388" mass="43354">MALSITSNFHGGAIDVLACERAGDIRLRIRPDSQAPFAQWFYFRLSGARGERCVMTFENAAECAFTEGWAHYRAVASYDRVHWFRVPASYDGRVLTIDHTPEFDQVYYAYFEPYSDERHSDFLGAVQQMPHAQVVELGRTVEGRPMSLLVLDTGEAAPSEPARPKKKVWIIARQHPGETMAEWFVEGLVKRLAGWGDWAGDAVARKLYERAVFYIVPNMNPDGSAHGNLRTNAAGANLNREWMEPDAGRSPEVLAVREAIHATGCDLFFDIHGDEALPYVFVAGCEMLAGFTARQAEEQSAFIEAFKRASPDFQDKYGYEAGKYQEDMLKLASKYIGKTFGCLSLTLEMPFKDNADLPDERVGWNGERSAALGAAMLGAILHHVESFD</sequence>
<evidence type="ECO:0000256" key="2">
    <source>
        <dbReference type="PROSITE-ProRule" id="PRU01379"/>
    </source>
</evidence>
<gene>
    <name evidence="4" type="ORF">SAMN06295900_118133</name>
</gene>
<dbReference type="Gene3D" id="3.40.630.10">
    <property type="entry name" value="Zn peptidases"/>
    <property type="match status" value="1"/>
</dbReference>
<reference evidence="5" key="1">
    <citation type="submission" date="2017-04" db="EMBL/GenBank/DDBJ databases">
        <authorList>
            <person name="Varghese N."/>
            <person name="Submissions S."/>
        </authorList>
    </citation>
    <scope>NUCLEOTIDE SEQUENCE [LARGE SCALE GENOMIC DNA]</scope>
    <source>
        <strain evidence="5">Ballard 720</strain>
    </source>
</reference>
<dbReference type="GO" id="GO:0008270">
    <property type="term" value="F:zinc ion binding"/>
    <property type="evidence" value="ECO:0007669"/>
    <property type="project" value="InterPro"/>
</dbReference>
<dbReference type="GO" id="GO:0004181">
    <property type="term" value="F:metallocarboxypeptidase activity"/>
    <property type="evidence" value="ECO:0007669"/>
    <property type="project" value="InterPro"/>
</dbReference>
<evidence type="ECO:0000313" key="5">
    <source>
        <dbReference type="Proteomes" id="UP000192911"/>
    </source>
</evidence>
<dbReference type="Pfam" id="PF00246">
    <property type="entry name" value="Peptidase_M14"/>
    <property type="match status" value="1"/>
</dbReference>
<dbReference type="EMBL" id="FXAH01000018">
    <property type="protein sequence ID" value="SMF75419.1"/>
    <property type="molecule type" value="Genomic_DNA"/>
</dbReference>
<dbReference type="PROSITE" id="PS52035">
    <property type="entry name" value="PEPTIDASE_M14"/>
    <property type="match status" value="1"/>
</dbReference>
<dbReference type="InterPro" id="IPR040626">
    <property type="entry name" value="Pepdidase_M14_N"/>
</dbReference>
<dbReference type="OrthoDB" id="5490902at2"/>
<protein>
    <submittedName>
        <fullName evidence="4">Murein tripeptide amidase MpaA</fullName>
    </submittedName>
</protein>
<comment type="cofactor">
    <cofactor evidence="1">
        <name>Zn(2+)</name>
        <dbReference type="ChEBI" id="CHEBI:29105"/>
    </cofactor>
</comment>
<dbReference type="SUPFAM" id="SSF53187">
    <property type="entry name" value="Zn-dependent exopeptidases"/>
    <property type="match status" value="1"/>
</dbReference>
<dbReference type="CDD" id="cd06234">
    <property type="entry name" value="M14_PaCCP-like"/>
    <property type="match status" value="1"/>
</dbReference>
<evidence type="ECO:0000256" key="1">
    <source>
        <dbReference type="ARBA" id="ARBA00001947"/>
    </source>
</evidence>